<dbReference type="InterPro" id="IPR012338">
    <property type="entry name" value="Beta-lactam/transpept-like"/>
</dbReference>
<evidence type="ECO:0000256" key="1">
    <source>
        <dbReference type="SAM" id="SignalP"/>
    </source>
</evidence>
<keyword evidence="4" id="KW-1185">Reference proteome</keyword>
<dbReference type="InterPro" id="IPR001466">
    <property type="entry name" value="Beta-lactam-related"/>
</dbReference>
<evidence type="ECO:0000313" key="3">
    <source>
        <dbReference type="EMBL" id="WDE11894.1"/>
    </source>
</evidence>
<evidence type="ECO:0000259" key="2">
    <source>
        <dbReference type="Pfam" id="PF00144"/>
    </source>
</evidence>
<proteinExistence type="predicted"/>
<name>A0ABY7VE09_9GAMM</name>
<dbReference type="Pfam" id="PF00144">
    <property type="entry name" value="Beta-lactamase"/>
    <property type="match status" value="1"/>
</dbReference>
<feature type="domain" description="Beta-lactamase-related" evidence="2">
    <location>
        <begin position="53"/>
        <end position="393"/>
    </location>
</feature>
<dbReference type="EMBL" id="CP059693">
    <property type="protein sequence ID" value="WDE11894.1"/>
    <property type="molecule type" value="Genomic_DNA"/>
</dbReference>
<dbReference type="Proteomes" id="UP001215231">
    <property type="component" value="Chromosome"/>
</dbReference>
<keyword evidence="1" id="KW-0732">Signal</keyword>
<dbReference type="PROSITE" id="PS51257">
    <property type="entry name" value="PROKAR_LIPOPROTEIN"/>
    <property type="match status" value="1"/>
</dbReference>
<accession>A0ABY7VE09</accession>
<dbReference type="PANTHER" id="PTHR46825">
    <property type="entry name" value="D-ALANYL-D-ALANINE-CARBOXYPEPTIDASE/ENDOPEPTIDASE AMPH"/>
    <property type="match status" value="1"/>
</dbReference>
<protein>
    <submittedName>
        <fullName evidence="3">Beta-lactamase family protein</fullName>
    </submittedName>
</protein>
<reference evidence="3 4" key="1">
    <citation type="journal article" date="2022" name="Mar. Drugs">
        <title>Bioassay-Guided Fractionation Leads to the Detection of Cholic Acid Generated by the Rare Thalassomonas sp.</title>
        <authorList>
            <person name="Pheiffer F."/>
            <person name="Schneider Y.K."/>
            <person name="Hansen E.H."/>
            <person name="Andersen J.H."/>
            <person name="Isaksson J."/>
            <person name="Busche T."/>
            <person name="R C."/>
            <person name="Kalinowski J."/>
            <person name="Zyl L.V."/>
            <person name="Trindade M."/>
        </authorList>
    </citation>
    <scope>NUCLEOTIDE SEQUENCE [LARGE SCALE GENOMIC DNA]</scope>
    <source>
        <strain evidence="3 4">A5K-61T</strain>
    </source>
</reference>
<feature type="chain" id="PRO_5046211878" evidence="1">
    <location>
        <begin position="22"/>
        <end position="399"/>
    </location>
</feature>
<dbReference type="RefSeq" id="WP_274052121.1">
    <property type="nucleotide sequence ID" value="NZ_CP059693.1"/>
</dbReference>
<dbReference type="Gene3D" id="3.40.710.10">
    <property type="entry name" value="DD-peptidase/beta-lactamase superfamily"/>
    <property type="match status" value="1"/>
</dbReference>
<gene>
    <name evidence="3" type="ORF">H3N35_27535</name>
</gene>
<evidence type="ECO:0000313" key="4">
    <source>
        <dbReference type="Proteomes" id="UP001215231"/>
    </source>
</evidence>
<dbReference type="PANTHER" id="PTHR46825:SF7">
    <property type="entry name" value="D-ALANYL-D-ALANINE CARBOXYPEPTIDASE"/>
    <property type="match status" value="1"/>
</dbReference>
<dbReference type="SUPFAM" id="SSF56601">
    <property type="entry name" value="beta-lactamase/transpeptidase-like"/>
    <property type="match status" value="1"/>
</dbReference>
<dbReference type="InterPro" id="IPR050491">
    <property type="entry name" value="AmpC-like"/>
</dbReference>
<feature type="signal peptide" evidence="1">
    <location>
        <begin position="1"/>
        <end position="21"/>
    </location>
</feature>
<organism evidence="3 4">
    <name type="scientific">Thalassomonas haliotis</name>
    <dbReference type="NCBI Taxonomy" id="485448"/>
    <lineage>
        <taxon>Bacteria</taxon>
        <taxon>Pseudomonadati</taxon>
        <taxon>Pseudomonadota</taxon>
        <taxon>Gammaproteobacteria</taxon>
        <taxon>Alteromonadales</taxon>
        <taxon>Colwelliaceae</taxon>
        <taxon>Thalassomonas</taxon>
    </lineage>
</organism>
<sequence length="399" mass="44084">MLIMNKLKPAFIGGLMSLTLAACGGSGSDESKSVPEVLTHADYRSMMTEFISEEVPGVVLLVESPEDRFLESYGNADTNIYRPLVTDDVMPVGVAGQKLIGLLAVMLAEDGLLDLDARVESFLEPSLQVHRGYSIEDIFEINPDIRLMTVRQLLNHTSGLKGIEEYDRLTRFSRALLAWDVSNTEYENHSFLAYDFYTPSGCDPGECWQFTDGGYGLVGLILTQVLGEHPAAEVRSRILEPLGMNASYYAGVEKDYGEIISGYFNSKREDRIIDFKPIYEDLALTSTPLHTSVEDLALLLKAIVTDSGSIDPDIREVMIGEGNMVTVGNNKHYAMGIFKEVINGTTLYYSNGFEPGYTSVNIYIPESDTSISAFFNGNSDIDNTSEHDELINKILLSVL</sequence>